<evidence type="ECO:0000256" key="4">
    <source>
        <dbReference type="ARBA" id="ARBA00006432"/>
    </source>
</evidence>
<comment type="subcellular location">
    <subcellularLocation>
        <location evidence="2">Membrane</location>
        <topology evidence="2">Peripheral membrane protein</topology>
    </subcellularLocation>
</comment>
<feature type="domain" description="AMP-binding enzyme C-terminal" evidence="16">
    <location>
        <begin position="470"/>
        <end position="544"/>
    </location>
</feature>
<dbReference type="EC" id="6.2.1.3" evidence="12"/>
<keyword evidence="9" id="KW-0460">Magnesium</keyword>
<dbReference type="SMR" id="A0A2N3IKP3"/>
<dbReference type="FunFam" id="3.30.300.30:FF:000006">
    <property type="entry name" value="Long-chain-fatty-acid--CoA ligase FadD"/>
    <property type="match status" value="1"/>
</dbReference>
<evidence type="ECO:0000256" key="8">
    <source>
        <dbReference type="ARBA" id="ARBA00022840"/>
    </source>
</evidence>
<dbReference type="CDD" id="cd05936">
    <property type="entry name" value="FC-FACS_FadD_like"/>
    <property type="match status" value="1"/>
</dbReference>
<evidence type="ECO:0000256" key="7">
    <source>
        <dbReference type="ARBA" id="ARBA00022832"/>
    </source>
</evidence>
<dbReference type="InterPro" id="IPR000873">
    <property type="entry name" value="AMP-dep_synth/lig_dom"/>
</dbReference>
<proteinExistence type="inferred from homology"/>
<dbReference type="InterPro" id="IPR020845">
    <property type="entry name" value="AMP-binding_CS"/>
</dbReference>
<dbReference type="Proteomes" id="UP000233387">
    <property type="component" value="Unassembled WGS sequence"/>
</dbReference>
<evidence type="ECO:0000256" key="2">
    <source>
        <dbReference type="ARBA" id="ARBA00004170"/>
    </source>
</evidence>
<feature type="domain" description="AMP-dependent synthetase/ligase" evidence="15">
    <location>
        <begin position="30"/>
        <end position="419"/>
    </location>
</feature>
<keyword evidence="18" id="KW-1185">Reference proteome</keyword>
<dbReference type="InterPro" id="IPR045851">
    <property type="entry name" value="AMP-bd_C_sf"/>
</dbReference>
<dbReference type="Pfam" id="PF00501">
    <property type="entry name" value="AMP-binding"/>
    <property type="match status" value="1"/>
</dbReference>
<comment type="pathway">
    <text evidence="3">Lipid metabolism; fatty acid beta-oxidation.</text>
</comment>
<dbReference type="EMBL" id="NKXO01000001">
    <property type="protein sequence ID" value="PKQ70909.1"/>
    <property type="molecule type" value="Genomic_DNA"/>
</dbReference>
<keyword evidence="5 17" id="KW-0436">Ligase</keyword>
<evidence type="ECO:0000256" key="13">
    <source>
        <dbReference type="ARBA" id="ARBA00039545"/>
    </source>
</evidence>
<dbReference type="GO" id="GO:0016020">
    <property type="term" value="C:membrane"/>
    <property type="evidence" value="ECO:0007669"/>
    <property type="project" value="UniProtKB-SubCell"/>
</dbReference>
<keyword evidence="11" id="KW-0472">Membrane</keyword>
<keyword evidence="7" id="KW-0276">Fatty acid metabolism</keyword>
<evidence type="ECO:0000313" key="18">
    <source>
        <dbReference type="Proteomes" id="UP000233387"/>
    </source>
</evidence>
<dbReference type="Gene3D" id="2.30.38.10">
    <property type="entry name" value="Luciferase, Domain 3"/>
    <property type="match status" value="1"/>
</dbReference>
<dbReference type="InterPro" id="IPR050237">
    <property type="entry name" value="ATP-dep_AMP-bd_enzyme"/>
</dbReference>
<protein>
    <recommendedName>
        <fullName evidence="13">Long-chain-fatty-acid--CoA ligase</fullName>
        <ecNumber evidence="12">6.2.1.3</ecNumber>
    </recommendedName>
    <alternativeName>
        <fullName evidence="14">Long-chain acyl-CoA synthetase</fullName>
    </alternativeName>
</protein>
<evidence type="ECO:0000313" key="17">
    <source>
        <dbReference type="EMBL" id="PKQ70909.1"/>
    </source>
</evidence>
<dbReference type="RefSeq" id="WP_101357314.1">
    <property type="nucleotide sequence ID" value="NZ_NKXO01000001.1"/>
</dbReference>
<organism evidence="17 18">
    <name type="scientific">Raineya orbicola</name>
    <dbReference type="NCBI Taxonomy" id="2016530"/>
    <lineage>
        <taxon>Bacteria</taxon>
        <taxon>Pseudomonadati</taxon>
        <taxon>Bacteroidota</taxon>
        <taxon>Cytophagia</taxon>
        <taxon>Cytophagales</taxon>
        <taxon>Raineyaceae</taxon>
        <taxon>Raineya</taxon>
    </lineage>
</organism>
<dbReference type="GO" id="GO:0005524">
    <property type="term" value="F:ATP binding"/>
    <property type="evidence" value="ECO:0007669"/>
    <property type="project" value="UniProtKB-KW"/>
</dbReference>
<evidence type="ECO:0000256" key="6">
    <source>
        <dbReference type="ARBA" id="ARBA00022741"/>
    </source>
</evidence>
<dbReference type="Gene3D" id="3.30.300.30">
    <property type="match status" value="1"/>
</dbReference>
<keyword evidence="10" id="KW-0443">Lipid metabolism</keyword>
<evidence type="ECO:0000259" key="16">
    <source>
        <dbReference type="Pfam" id="PF13193"/>
    </source>
</evidence>
<dbReference type="FunFam" id="3.40.50.12780:FF:000003">
    <property type="entry name" value="Long-chain-fatty-acid--CoA ligase FadD"/>
    <property type="match status" value="1"/>
</dbReference>
<evidence type="ECO:0000256" key="14">
    <source>
        <dbReference type="ARBA" id="ARBA00042773"/>
    </source>
</evidence>
<dbReference type="AlphaFoldDB" id="A0A2N3IKP3"/>
<gene>
    <name evidence="17" type="ORF">Rain11_0050</name>
</gene>
<evidence type="ECO:0000256" key="12">
    <source>
        <dbReference type="ARBA" id="ARBA00026121"/>
    </source>
</evidence>
<evidence type="ECO:0000256" key="9">
    <source>
        <dbReference type="ARBA" id="ARBA00022842"/>
    </source>
</evidence>
<dbReference type="PANTHER" id="PTHR43767:SF8">
    <property type="entry name" value="LONG-CHAIN-FATTY-ACID--COA LIGASE"/>
    <property type="match status" value="1"/>
</dbReference>
<evidence type="ECO:0000256" key="11">
    <source>
        <dbReference type="ARBA" id="ARBA00023136"/>
    </source>
</evidence>
<evidence type="ECO:0000256" key="1">
    <source>
        <dbReference type="ARBA" id="ARBA00001946"/>
    </source>
</evidence>
<comment type="similarity">
    <text evidence="4">Belongs to the ATP-dependent AMP-binding enzyme family.</text>
</comment>
<dbReference type="PROSITE" id="PS00455">
    <property type="entry name" value="AMP_BINDING"/>
    <property type="match status" value="1"/>
</dbReference>
<evidence type="ECO:0000256" key="10">
    <source>
        <dbReference type="ARBA" id="ARBA00023098"/>
    </source>
</evidence>
<evidence type="ECO:0000256" key="5">
    <source>
        <dbReference type="ARBA" id="ARBA00022598"/>
    </source>
</evidence>
<dbReference type="Gene3D" id="3.40.50.980">
    <property type="match status" value="2"/>
</dbReference>
<reference evidence="17 18" key="1">
    <citation type="submission" date="2017-06" db="EMBL/GenBank/DDBJ databases">
        <title>Raineya orbicola gen. nov., sp. nov. a slightly thermophilic bacterium of the phylum Bacteroidetes and the description of Raineyaceae fam. nov.</title>
        <authorList>
            <person name="Albuquerque L."/>
            <person name="Polonia A.R.M."/>
            <person name="Barroso C."/>
            <person name="Froufe H.J.C."/>
            <person name="Lage O."/>
            <person name="Lobo-Da-Cunha A."/>
            <person name="Egas C."/>
            <person name="Da Costa M.S."/>
        </authorList>
    </citation>
    <scope>NUCLEOTIDE SEQUENCE [LARGE SCALE GENOMIC DNA]</scope>
    <source>
        <strain evidence="17 18">SPSPC-11</strain>
    </source>
</reference>
<dbReference type="SUPFAM" id="SSF56801">
    <property type="entry name" value="Acetyl-CoA synthetase-like"/>
    <property type="match status" value="1"/>
</dbReference>
<name>A0A2N3IKP3_9BACT</name>
<keyword evidence="8" id="KW-0067">ATP-binding</keyword>
<dbReference type="GO" id="GO:0004467">
    <property type="term" value="F:long-chain fatty acid-CoA ligase activity"/>
    <property type="evidence" value="ECO:0007669"/>
    <property type="project" value="UniProtKB-EC"/>
</dbReference>
<dbReference type="InterPro" id="IPR025110">
    <property type="entry name" value="AMP-bd_C"/>
</dbReference>
<dbReference type="Pfam" id="PF13193">
    <property type="entry name" value="AMP-binding_C"/>
    <property type="match status" value="1"/>
</dbReference>
<comment type="cofactor">
    <cofactor evidence="1">
        <name>Mg(2+)</name>
        <dbReference type="ChEBI" id="CHEBI:18420"/>
    </cofactor>
</comment>
<accession>A0A2N3IKP3</accession>
<sequence>MEEKVWFKSYPSRVPKEINPDAYPSLVAFLEEHFQKFADLPAYQFMDKVLTYKEVDKKSRDFAAFLQSLGLQKGDKVGLQMPNIMQYPVALFGILRAGCTAVNVNPQYTVREMEHQYKDADVKATIILANFASNLEKTLPHTNIKHVIVTEVGDMLGFLKGKIVNYVVKHKKKMVPPFNIPNAIPFGKALSLGAKNPYKRPEIASQDIAFLQYTGGTTGVSKGAMLTHRNIIANMMQIKAWMAPKLVERQEVIVTPLPLYHVFALTVNCFSMIAIGAKNILIANPRDMQGFLAELIKNRFTVMTGLNTLFIGMMNHPDFKKINWSGVKTIVAGGMAMQKPVAEKWKQLTGIAVAEGYGLSETSPVLTCNPIDGTEQIGTIGIPLPNVDLKLIDEDGREVPMGEAGEICAKGPNVMLGYWNRPDETAKVFTEDGWFKTGDIGVMQPDGFFKIVDRKKDMILVSGFNVYPNEVEDVVAGHPKVLEVAAIGVPDAKATERVKIYVVKKDESLTEQELRKYCEENLTGYKQPRDIEFRNELPKSNVGKILRKVLKDELKAQLETQSKTGTSS</sequence>
<dbReference type="PANTHER" id="PTHR43767">
    <property type="entry name" value="LONG-CHAIN-FATTY-ACID--COA LIGASE"/>
    <property type="match status" value="1"/>
</dbReference>
<evidence type="ECO:0000259" key="15">
    <source>
        <dbReference type="Pfam" id="PF00501"/>
    </source>
</evidence>
<keyword evidence="6" id="KW-0547">Nucleotide-binding</keyword>
<comment type="caution">
    <text evidence="17">The sequence shown here is derived from an EMBL/GenBank/DDBJ whole genome shotgun (WGS) entry which is preliminary data.</text>
</comment>
<evidence type="ECO:0000256" key="3">
    <source>
        <dbReference type="ARBA" id="ARBA00005005"/>
    </source>
</evidence>
<dbReference type="OrthoDB" id="9778383at2"/>